<proteinExistence type="predicted"/>
<dbReference type="EMBL" id="JAEAOA010001006">
    <property type="protein sequence ID" value="KAK3581402.1"/>
    <property type="molecule type" value="Genomic_DNA"/>
</dbReference>
<keyword evidence="2" id="KW-1185">Reference proteome</keyword>
<evidence type="ECO:0000313" key="2">
    <source>
        <dbReference type="Proteomes" id="UP001195483"/>
    </source>
</evidence>
<sequence>MEEFLQQVWKHKCQNSLNYQIGLDFQHASSDLTSRGSQTTETFLHRPTVNKASQVELQHMKVGMTAISEMKSVACGPDEPIYFINKKFSFQTLMSIQKKRKLSLMQRSGKS</sequence>
<comment type="caution">
    <text evidence="1">The sequence shown here is derived from an EMBL/GenBank/DDBJ whole genome shotgun (WGS) entry which is preliminary data.</text>
</comment>
<dbReference type="AlphaFoldDB" id="A0AAE0VLM1"/>
<accession>A0AAE0VLM1</accession>
<dbReference type="Proteomes" id="UP001195483">
    <property type="component" value="Unassembled WGS sequence"/>
</dbReference>
<reference evidence="1" key="2">
    <citation type="journal article" date="2021" name="Genome Biol. Evol.">
        <title>Developing a high-quality reference genome for a parasitic bivalve with doubly uniparental inheritance (Bivalvia: Unionida).</title>
        <authorList>
            <person name="Smith C.H."/>
        </authorList>
    </citation>
    <scope>NUCLEOTIDE SEQUENCE</scope>
    <source>
        <strain evidence="1">CHS0354</strain>
        <tissue evidence="1">Mantle</tissue>
    </source>
</reference>
<reference evidence="1" key="3">
    <citation type="submission" date="2023-05" db="EMBL/GenBank/DDBJ databases">
        <authorList>
            <person name="Smith C.H."/>
        </authorList>
    </citation>
    <scope>NUCLEOTIDE SEQUENCE</scope>
    <source>
        <strain evidence="1">CHS0354</strain>
        <tissue evidence="1">Mantle</tissue>
    </source>
</reference>
<gene>
    <name evidence="1" type="ORF">CHS0354_016256</name>
</gene>
<organism evidence="1 2">
    <name type="scientific">Potamilus streckersoni</name>
    <dbReference type="NCBI Taxonomy" id="2493646"/>
    <lineage>
        <taxon>Eukaryota</taxon>
        <taxon>Metazoa</taxon>
        <taxon>Spiralia</taxon>
        <taxon>Lophotrochozoa</taxon>
        <taxon>Mollusca</taxon>
        <taxon>Bivalvia</taxon>
        <taxon>Autobranchia</taxon>
        <taxon>Heteroconchia</taxon>
        <taxon>Palaeoheterodonta</taxon>
        <taxon>Unionida</taxon>
        <taxon>Unionoidea</taxon>
        <taxon>Unionidae</taxon>
        <taxon>Ambleminae</taxon>
        <taxon>Lampsilini</taxon>
        <taxon>Potamilus</taxon>
    </lineage>
</organism>
<protein>
    <submittedName>
        <fullName evidence="1">Uncharacterized protein</fullName>
    </submittedName>
</protein>
<reference evidence="1" key="1">
    <citation type="journal article" date="2021" name="Genome Biol. Evol.">
        <title>A High-Quality Reference Genome for a Parasitic Bivalve with Doubly Uniparental Inheritance (Bivalvia: Unionida).</title>
        <authorList>
            <person name="Smith C.H."/>
        </authorList>
    </citation>
    <scope>NUCLEOTIDE SEQUENCE</scope>
    <source>
        <strain evidence="1">CHS0354</strain>
    </source>
</reference>
<evidence type="ECO:0000313" key="1">
    <source>
        <dbReference type="EMBL" id="KAK3581402.1"/>
    </source>
</evidence>
<name>A0AAE0VLM1_9BIVA</name>